<feature type="domain" description="Type VII secretion system protein EssD-like" evidence="1">
    <location>
        <begin position="87"/>
        <end position="226"/>
    </location>
</feature>
<sequence>MLKKERHRVNVLLGIIAIFILFIWLHQAQAKTYLMGSLGQQIENKIPKTKYKDTSKLAKLNWQANSKNQVIKVHNNIARFSPTDLSLEKKSWQKLGTLDTLGRPQSANAMLNISMMPKKAREDLYINPVGFRNKKIRHAGKDDYLYNRSHLIGFQLTGENNNMRNLVTLTRATNASIDSNHSMETYENKVASFLRLHRNAYVRYRVTPIYRGNELVPRGIQLEAKSIGTSELNFNVYVFNVQPGYKINYDDGTSSIDTGSIKNG</sequence>
<dbReference type="EMBL" id="CP037940">
    <property type="protein sequence ID" value="QBO34999.1"/>
    <property type="molecule type" value="Genomic_DNA"/>
</dbReference>
<dbReference type="Pfam" id="PF13930">
    <property type="entry name" value="Endonuclea_NS_2"/>
    <property type="match status" value="1"/>
</dbReference>
<dbReference type="OrthoDB" id="9783680at2"/>
<evidence type="ECO:0000313" key="2">
    <source>
        <dbReference type="EMBL" id="QBO34999.1"/>
    </source>
</evidence>
<dbReference type="RefSeq" id="WP_133362079.1">
    <property type="nucleotide sequence ID" value="NZ_CP037940.1"/>
</dbReference>
<dbReference type="KEGG" id="wei:EQG49_00320"/>
<dbReference type="InterPro" id="IPR044929">
    <property type="entry name" value="DNA/RNA_non-sp_Endonuclease_sf"/>
</dbReference>
<dbReference type="InterPro" id="IPR044927">
    <property type="entry name" value="Endonuclea_NS_2"/>
</dbReference>
<dbReference type="Gene3D" id="3.40.570.10">
    <property type="entry name" value="Extracellular Endonuclease, subunit A"/>
    <property type="match status" value="1"/>
</dbReference>
<accession>A0A4P6YQW1</accession>
<evidence type="ECO:0000259" key="1">
    <source>
        <dbReference type="Pfam" id="PF13930"/>
    </source>
</evidence>
<reference evidence="3" key="1">
    <citation type="submission" date="2019-03" db="EMBL/GenBank/DDBJ databases">
        <title>Weissella sp. 26KH-42 Genome sequencing.</title>
        <authorList>
            <person name="Heo J."/>
            <person name="Kim S.-J."/>
            <person name="Kim J.-S."/>
            <person name="Hong S.-B."/>
            <person name="Kwon S.-W."/>
        </authorList>
    </citation>
    <scope>NUCLEOTIDE SEQUENCE [LARGE SCALE GENOMIC DNA]</scope>
    <source>
        <strain evidence="3">26KH-42</strain>
    </source>
</reference>
<protein>
    <recommendedName>
        <fullName evidence="1">Type VII secretion system protein EssD-like domain-containing protein</fullName>
    </recommendedName>
</protein>
<proteinExistence type="predicted"/>
<dbReference type="Proteomes" id="UP000292886">
    <property type="component" value="Chromosome"/>
</dbReference>
<name>A0A4P6YQW1_9LACO</name>
<evidence type="ECO:0000313" key="3">
    <source>
        <dbReference type="Proteomes" id="UP000292886"/>
    </source>
</evidence>
<gene>
    <name evidence="2" type="ORF">EQG49_00320</name>
</gene>
<dbReference type="AlphaFoldDB" id="A0A4P6YQW1"/>
<organism evidence="2 3">
    <name type="scientific">Periweissella cryptocerci</name>
    <dbReference type="NCBI Taxonomy" id="2506420"/>
    <lineage>
        <taxon>Bacteria</taxon>
        <taxon>Bacillati</taxon>
        <taxon>Bacillota</taxon>
        <taxon>Bacilli</taxon>
        <taxon>Lactobacillales</taxon>
        <taxon>Lactobacillaceae</taxon>
        <taxon>Periweissella</taxon>
    </lineage>
</organism>
<keyword evidence="3" id="KW-1185">Reference proteome</keyword>